<dbReference type="PANTHER" id="PTHR19303:SF73">
    <property type="entry name" value="PROTEIN PDC2"/>
    <property type="match status" value="1"/>
</dbReference>
<evidence type="ECO:0000259" key="5">
    <source>
        <dbReference type="Pfam" id="PF04218"/>
    </source>
</evidence>
<evidence type="ECO:0000256" key="3">
    <source>
        <dbReference type="ARBA" id="ARBA00023242"/>
    </source>
</evidence>
<keyword evidence="2" id="KW-0238">DNA-binding</keyword>
<feature type="non-terminal residue" evidence="6">
    <location>
        <position position="1"/>
    </location>
</feature>
<evidence type="ECO:0000256" key="1">
    <source>
        <dbReference type="ARBA" id="ARBA00004123"/>
    </source>
</evidence>
<dbReference type="PANTHER" id="PTHR19303">
    <property type="entry name" value="TRANSPOSON"/>
    <property type="match status" value="1"/>
</dbReference>
<dbReference type="InterPro" id="IPR007889">
    <property type="entry name" value="HTH_Psq"/>
</dbReference>
<evidence type="ECO:0008006" key="8">
    <source>
        <dbReference type="Google" id="ProtNLM"/>
    </source>
</evidence>
<dbReference type="InterPro" id="IPR050863">
    <property type="entry name" value="CenT-Element_Derived"/>
</dbReference>
<comment type="caution">
    <text evidence="6">The sequence shown here is derived from an EMBL/GenBank/DDBJ whole genome shotgun (WGS) entry which is preliminary data.</text>
</comment>
<reference evidence="6" key="1">
    <citation type="journal article" date="2023" name="Insect Mol. Biol.">
        <title>Genome sequencing provides insights into the evolution of gene families encoding plant cell wall-degrading enzymes in longhorned beetles.</title>
        <authorList>
            <person name="Shin N.R."/>
            <person name="Okamura Y."/>
            <person name="Kirsch R."/>
            <person name="Pauchet Y."/>
        </authorList>
    </citation>
    <scope>NUCLEOTIDE SEQUENCE</scope>
    <source>
        <strain evidence="6">AMC_N1</strain>
    </source>
</reference>
<organism evidence="6 7">
    <name type="scientific">Aromia moschata</name>
    <dbReference type="NCBI Taxonomy" id="1265417"/>
    <lineage>
        <taxon>Eukaryota</taxon>
        <taxon>Metazoa</taxon>
        <taxon>Ecdysozoa</taxon>
        <taxon>Arthropoda</taxon>
        <taxon>Hexapoda</taxon>
        <taxon>Insecta</taxon>
        <taxon>Pterygota</taxon>
        <taxon>Neoptera</taxon>
        <taxon>Endopterygota</taxon>
        <taxon>Coleoptera</taxon>
        <taxon>Polyphaga</taxon>
        <taxon>Cucujiformia</taxon>
        <taxon>Chrysomeloidea</taxon>
        <taxon>Cerambycidae</taxon>
        <taxon>Cerambycinae</taxon>
        <taxon>Callichromatini</taxon>
        <taxon>Aromia</taxon>
    </lineage>
</organism>
<evidence type="ECO:0000259" key="4">
    <source>
        <dbReference type="Pfam" id="PF03221"/>
    </source>
</evidence>
<comment type="subcellular location">
    <subcellularLocation>
        <location evidence="1">Nucleus</location>
    </subcellularLocation>
</comment>
<protein>
    <recommendedName>
        <fullName evidence="8">HTH CENPB-type domain-containing protein</fullName>
    </recommendedName>
</protein>
<dbReference type="InterPro" id="IPR006600">
    <property type="entry name" value="HTH_CenpB_DNA-bd_dom"/>
</dbReference>
<feature type="domain" description="HTH psq-type" evidence="5">
    <location>
        <begin position="4"/>
        <end position="53"/>
    </location>
</feature>
<sequence>CVNKPTRKPLTLSVKLDIIYKLRNGYSNARICREYALSMSTVSCIWNKREKYLGAQTQTNPNVKKIRQPERKEVDNALLKWFTLKRRQNVPPLSGPILQEKAAQLAQLQGATDEQFYLHKDGKMHGEAAAVSPEITDDWLKTVGPNVYILTKTSLTAMKQSPICFKNDPRLPVTYEANKTSWMTGDLFSKLLQVWYQELSKDKR</sequence>
<keyword evidence="7" id="KW-1185">Reference proteome</keyword>
<accession>A0AAV8YTT3</accession>
<evidence type="ECO:0000313" key="6">
    <source>
        <dbReference type="EMBL" id="KAJ8954864.1"/>
    </source>
</evidence>
<dbReference type="Proteomes" id="UP001162162">
    <property type="component" value="Unassembled WGS sequence"/>
</dbReference>
<dbReference type="Pfam" id="PF04218">
    <property type="entry name" value="CENP-B_N"/>
    <property type="match status" value="1"/>
</dbReference>
<dbReference type="InterPro" id="IPR009057">
    <property type="entry name" value="Homeodomain-like_sf"/>
</dbReference>
<dbReference type="AlphaFoldDB" id="A0AAV8YTT3"/>
<dbReference type="GO" id="GO:0003677">
    <property type="term" value="F:DNA binding"/>
    <property type="evidence" value="ECO:0007669"/>
    <property type="project" value="UniProtKB-KW"/>
</dbReference>
<evidence type="ECO:0000256" key="2">
    <source>
        <dbReference type="ARBA" id="ARBA00023125"/>
    </source>
</evidence>
<dbReference type="Gene3D" id="1.10.10.60">
    <property type="entry name" value="Homeodomain-like"/>
    <property type="match status" value="2"/>
</dbReference>
<proteinExistence type="predicted"/>
<dbReference type="EMBL" id="JAPWTK010000043">
    <property type="protein sequence ID" value="KAJ8954864.1"/>
    <property type="molecule type" value="Genomic_DNA"/>
</dbReference>
<gene>
    <name evidence="6" type="ORF">NQ318_023428</name>
</gene>
<dbReference type="GO" id="GO:0005634">
    <property type="term" value="C:nucleus"/>
    <property type="evidence" value="ECO:0007669"/>
    <property type="project" value="UniProtKB-SubCell"/>
</dbReference>
<evidence type="ECO:0000313" key="7">
    <source>
        <dbReference type="Proteomes" id="UP001162162"/>
    </source>
</evidence>
<keyword evidence="3" id="KW-0539">Nucleus</keyword>
<name>A0AAV8YTT3_9CUCU</name>
<dbReference type="Pfam" id="PF03221">
    <property type="entry name" value="HTH_Tnp_Tc5"/>
    <property type="match status" value="1"/>
</dbReference>
<feature type="domain" description="HTH CENPB-type" evidence="4">
    <location>
        <begin position="73"/>
        <end position="116"/>
    </location>
</feature>
<dbReference type="SUPFAM" id="SSF46689">
    <property type="entry name" value="Homeodomain-like"/>
    <property type="match status" value="1"/>
</dbReference>